<sequence>MTNDYRSVRFHLSYPRQASVLSWEECACLARSLGYRDNSLEQCYRQAIDAKYATEGFQLSQLDAFVGSKFFKSGFDFSFNSHSCEWNEQVVRRAVAVTAGKGMTFQQLYTTRIAYGLYESSDLRGLKAKPRTVMRALKACGRAISLGKMAHRVRHMKFHEPGRLQLDEFIDLALWAGPLDREEARCTLRPAEGRHEMVSFEEMLTPMDTRIQRRLDSEYRQDERQYVRETVRPAETRLRQCAVQAYRDKRLERSRQARTSFETLRRALRESASGAGARSSRATLRAASAAAAGRRESAYWTDSTDNEDELGTGNEEHADSRCANETDVQETVSFSSKSMSCAKQRPATSCSLIRSTPALVTDSDLSQTELLRDALAFQTEALPELHSRQIAENMQTLRPGFEQRHAKRLAEASATAEEQRKAAEAQRRAARASAARQARQDRRQQRLDRMAELAIRQEPEQLPSHSRACDATDRSAASKGGRLTAAHYEASYQGRLLQQLSEADARQVRRVRGQRVGSSVGVRIGQPQRKPRPETAPASPVKKPIVDDENEEQWLEPRLGLVLPLRGPACRLSRLSYSRSCPPREHPVGAWQNLTTTNTSDEELASTVDLIQRVFYAKA</sequence>
<dbReference type="WBParaSite" id="maker-uti_cns_0045431-snap-gene-3.25-mRNA-1">
    <property type="protein sequence ID" value="maker-uti_cns_0045431-snap-gene-3.25-mRNA-1"/>
    <property type="gene ID" value="maker-uti_cns_0045431-snap-gene-3.25"/>
</dbReference>
<feature type="coiled-coil region" evidence="1">
    <location>
        <begin position="406"/>
        <end position="435"/>
    </location>
</feature>
<name>A0A1I8FV14_9PLAT</name>
<feature type="region of interest" description="Disordered" evidence="2">
    <location>
        <begin position="295"/>
        <end position="325"/>
    </location>
</feature>
<protein>
    <submittedName>
        <fullName evidence="4 5">FERM domain-containing protein</fullName>
    </submittedName>
</protein>
<dbReference type="Proteomes" id="UP000095280">
    <property type="component" value="Unplaced"/>
</dbReference>
<proteinExistence type="predicted"/>
<keyword evidence="1" id="KW-0175">Coiled coil</keyword>
<feature type="compositionally biased region" description="Low complexity" evidence="2">
    <location>
        <begin position="514"/>
        <end position="523"/>
    </location>
</feature>
<dbReference type="WBParaSite" id="maker-uti_cns_0000135-snap-gene-0.2-mRNA-1">
    <property type="protein sequence ID" value="maker-uti_cns_0000135-snap-gene-0.2-mRNA-1"/>
    <property type="gene ID" value="maker-uti_cns_0000135-snap-gene-0.2"/>
</dbReference>
<keyword evidence="3" id="KW-1185">Reference proteome</keyword>
<reference evidence="4 5" key="1">
    <citation type="submission" date="2016-11" db="UniProtKB">
        <authorList>
            <consortium name="WormBaseParasite"/>
        </authorList>
    </citation>
    <scope>IDENTIFICATION</scope>
</reference>
<evidence type="ECO:0000313" key="4">
    <source>
        <dbReference type="WBParaSite" id="maker-uti_cns_0000135-snap-gene-0.2-mRNA-1"/>
    </source>
</evidence>
<organism evidence="3 4">
    <name type="scientific">Macrostomum lignano</name>
    <dbReference type="NCBI Taxonomy" id="282301"/>
    <lineage>
        <taxon>Eukaryota</taxon>
        <taxon>Metazoa</taxon>
        <taxon>Spiralia</taxon>
        <taxon>Lophotrochozoa</taxon>
        <taxon>Platyhelminthes</taxon>
        <taxon>Rhabditophora</taxon>
        <taxon>Macrostomorpha</taxon>
        <taxon>Macrostomida</taxon>
        <taxon>Macrostomidae</taxon>
        <taxon>Macrostomum</taxon>
    </lineage>
</organism>
<feature type="compositionally biased region" description="Basic and acidic residues" evidence="2">
    <location>
        <begin position="314"/>
        <end position="324"/>
    </location>
</feature>
<feature type="region of interest" description="Disordered" evidence="2">
    <location>
        <begin position="510"/>
        <end position="542"/>
    </location>
</feature>
<evidence type="ECO:0000313" key="5">
    <source>
        <dbReference type="WBParaSite" id="maker-uti_cns_0045431-snap-gene-3.25-mRNA-1"/>
    </source>
</evidence>
<evidence type="ECO:0000256" key="2">
    <source>
        <dbReference type="SAM" id="MobiDB-lite"/>
    </source>
</evidence>
<accession>A0A1I8FV14</accession>
<feature type="region of interest" description="Disordered" evidence="2">
    <location>
        <begin position="455"/>
        <end position="480"/>
    </location>
</feature>
<dbReference type="OrthoDB" id="6089094at2759"/>
<dbReference type="AlphaFoldDB" id="A0A1I8FV14"/>
<evidence type="ECO:0000313" key="3">
    <source>
        <dbReference type="Proteomes" id="UP000095280"/>
    </source>
</evidence>
<evidence type="ECO:0000256" key="1">
    <source>
        <dbReference type="SAM" id="Coils"/>
    </source>
</evidence>